<dbReference type="RefSeq" id="WP_038639146.1">
    <property type="nucleotide sequence ID" value="NZ_CP009888.1"/>
</dbReference>
<dbReference type="InterPro" id="IPR001179">
    <property type="entry name" value="PPIase_FKBP_dom"/>
</dbReference>
<dbReference type="SUPFAM" id="SSF54534">
    <property type="entry name" value="FKBP-like"/>
    <property type="match status" value="1"/>
</dbReference>
<evidence type="ECO:0000256" key="3">
    <source>
        <dbReference type="ARBA" id="ARBA00022729"/>
    </source>
</evidence>
<feature type="chain" id="PRO_5002028260" description="Peptidyl-prolyl cis-trans isomerase" evidence="8">
    <location>
        <begin position="19"/>
        <end position="250"/>
    </location>
</feature>
<dbReference type="PROSITE" id="PS50059">
    <property type="entry name" value="FKBP_PPIASE"/>
    <property type="match status" value="1"/>
</dbReference>
<evidence type="ECO:0000259" key="9">
    <source>
        <dbReference type="PROSITE" id="PS50059"/>
    </source>
</evidence>
<dbReference type="GO" id="GO:0003755">
    <property type="term" value="F:peptidyl-prolyl cis-trans isomerase activity"/>
    <property type="evidence" value="ECO:0007669"/>
    <property type="project" value="UniProtKB-UniRule"/>
</dbReference>
<dbReference type="GO" id="GO:0006457">
    <property type="term" value="P:protein folding"/>
    <property type="evidence" value="ECO:0007669"/>
    <property type="project" value="InterPro"/>
</dbReference>
<dbReference type="Gene3D" id="3.10.50.40">
    <property type="match status" value="1"/>
</dbReference>
<evidence type="ECO:0000313" key="10">
    <source>
        <dbReference type="EMBL" id="AIY64447.1"/>
    </source>
</evidence>
<dbReference type="NCBIfam" id="NF008150">
    <property type="entry name" value="PRK10902.1"/>
    <property type="match status" value="1"/>
</dbReference>
<dbReference type="PROSITE" id="PS51257">
    <property type="entry name" value="PROKAR_LIPOPROTEIN"/>
    <property type="match status" value="1"/>
</dbReference>
<keyword evidence="11" id="KW-1185">Reference proteome</keyword>
<dbReference type="KEGG" id="pseo:OM33_04260"/>
<dbReference type="Pfam" id="PF01346">
    <property type="entry name" value="FKBP_N"/>
    <property type="match status" value="1"/>
</dbReference>
<accession>A0A0A7EEJ6</accession>
<dbReference type="InterPro" id="IPR046357">
    <property type="entry name" value="PPIase_dom_sf"/>
</dbReference>
<dbReference type="Pfam" id="PF00254">
    <property type="entry name" value="FKBP_C"/>
    <property type="match status" value="1"/>
</dbReference>
<name>A0A0A7EEJ6_9GAMM</name>
<dbReference type="FunFam" id="3.10.50.40:FF:000045">
    <property type="entry name" value="Peptidyl-prolyl cis-trans isomerase"/>
    <property type="match status" value="1"/>
</dbReference>
<evidence type="ECO:0000256" key="8">
    <source>
        <dbReference type="SAM" id="SignalP"/>
    </source>
</evidence>
<evidence type="ECO:0000313" key="11">
    <source>
        <dbReference type="Proteomes" id="UP000030341"/>
    </source>
</evidence>
<comment type="catalytic activity">
    <reaction evidence="1 6 7">
        <text>[protein]-peptidylproline (omega=180) = [protein]-peptidylproline (omega=0)</text>
        <dbReference type="Rhea" id="RHEA:16237"/>
        <dbReference type="Rhea" id="RHEA-COMP:10747"/>
        <dbReference type="Rhea" id="RHEA-COMP:10748"/>
        <dbReference type="ChEBI" id="CHEBI:83833"/>
        <dbReference type="ChEBI" id="CHEBI:83834"/>
        <dbReference type="EC" id="5.2.1.8"/>
    </reaction>
</comment>
<evidence type="ECO:0000256" key="6">
    <source>
        <dbReference type="PROSITE-ProRule" id="PRU00277"/>
    </source>
</evidence>
<dbReference type="InterPro" id="IPR000774">
    <property type="entry name" value="PPIase_FKBP_N"/>
</dbReference>
<dbReference type="eggNOG" id="COG0545">
    <property type="taxonomic scope" value="Bacteria"/>
</dbReference>
<evidence type="ECO:0000256" key="1">
    <source>
        <dbReference type="ARBA" id="ARBA00000971"/>
    </source>
</evidence>
<dbReference type="AlphaFoldDB" id="A0A0A7EEJ6"/>
<comment type="similarity">
    <text evidence="2 7">Belongs to the FKBP-type PPIase family.</text>
</comment>
<feature type="signal peptide" evidence="8">
    <location>
        <begin position="1"/>
        <end position="18"/>
    </location>
</feature>
<gene>
    <name evidence="10" type="ORF">OM33_04260</name>
</gene>
<evidence type="ECO:0000256" key="5">
    <source>
        <dbReference type="ARBA" id="ARBA00023235"/>
    </source>
</evidence>
<dbReference type="PANTHER" id="PTHR43811">
    <property type="entry name" value="FKBP-TYPE PEPTIDYL-PROLYL CIS-TRANS ISOMERASE FKPA"/>
    <property type="match status" value="1"/>
</dbReference>
<dbReference type="PANTHER" id="PTHR43811:SF19">
    <property type="entry name" value="39 KDA FK506-BINDING NUCLEAR PROTEIN"/>
    <property type="match status" value="1"/>
</dbReference>
<proteinExistence type="inferred from homology"/>
<organism evidence="10 11">
    <name type="scientific">Pseudoalteromonas piratica</name>
    <dbReference type="NCBI Taxonomy" id="1348114"/>
    <lineage>
        <taxon>Bacteria</taxon>
        <taxon>Pseudomonadati</taxon>
        <taxon>Pseudomonadota</taxon>
        <taxon>Gammaproteobacteria</taxon>
        <taxon>Alteromonadales</taxon>
        <taxon>Pseudoalteromonadaceae</taxon>
        <taxon>Pseudoalteromonas</taxon>
    </lineage>
</organism>
<feature type="domain" description="PPIase FKBP-type" evidence="9">
    <location>
        <begin position="154"/>
        <end position="239"/>
    </location>
</feature>
<keyword evidence="3 8" id="KW-0732">Signal</keyword>
<keyword evidence="4 6" id="KW-0697">Rotamase</keyword>
<dbReference type="HOGENOM" id="CLU_013615_0_1_6"/>
<sequence>MKKVFKLSFVAASVLALAACNKEAPKAEVKLETEVQKQAYGLGASIGDFLKKDLEGKTEMGFELDKKLIIAGLEESLAGNSKLTEEEIKELLTKLNTDFAEKQQAAAQAKAEEVKAQGVAFLAENAKKEGVVTTDSGLQYEVLAQGEGKKPLATDTVEVHYKGTLIDGTEFDSSYSHGEPITFPLNRVIKGWTEGVQLMAEGSKFKFFIPSELAYGERDLGKIPANSTLIFEVELLKVVQPEAEKEAASE</sequence>
<dbReference type="Proteomes" id="UP000030341">
    <property type="component" value="Chromosome 1"/>
</dbReference>
<dbReference type="InterPro" id="IPR036944">
    <property type="entry name" value="PPIase_FKBP_N_sf"/>
</dbReference>
<keyword evidence="5 6" id="KW-0413">Isomerase</keyword>
<reference evidence="10 11" key="1">
    <citation type="submission" date="2014-11" db="EMBL/GenBank/DDBJ databases">
        <title>Complete Genome Sequence of Pseudoalteromonas sp. Strain OCN003 Isolated from Kaneohe Bay, Oahu, Hawaii.</title>
        <authorList>
            <person name="Beurmann S."/>
            <person name="Videau P."/>
            <person name="Ushijima B."/>
            <person name="Smith A.M."/>
            <person name="Aeby G.S."/>
            <person name="Callahan S.M."/>
            <person name="Belcaid M."/>
        </authorList>
    </citation>
    <scope>NUCLEOTIDE SEQUENCE [LARGE SCALE GENOMIC DNA]</scope>
    <source>
        <strain evidence="10 11">OCN003</strain>
    </source>
</reference>
<dbReference type="EMBL" id="CP009888">
    <property type="protein sequence ID" value="AIY64447.1"/>
    <property type="molecule type" value="Genomic_DNA"/>
</dbReference>
<evidence type="ECO:0000256" key="4">
    <source>
        <dbReference type="ARBA" id="ARBA00023110"/>
    </source>
</evidence>
<dbReference type="OrthoDB" id="9814548at2"/>
<evidence type="ECO:0000256" key="2">
    <source>
        <dbReference type="ARBA" id="ARBA00006577"/>
    </source>
</evidence>
<dbReference type="EC" id="5.2.1.8" evidence="7"/>
<dbReference type="Gene3D" id="1.10.287.460">
    <property type="entry name" value="Peptidyl-prolyl cis-trans isomerase, FKBP-type, N-terminal domain"/>
    <property type="match status" value="1"/>
</dbReference>
<dbReference type="STRING" id="1348114.OM33_04260"/>
<evidence type="ECO:0000256" key="7">
    <source>
        <dbReference type="RuleBase" id="RU003915"/>
    </source>
</evidence>
<protein>
    <recommendedName>
        <fullName evidence="7">Peptidyl-prolyl cis-trans isomerase</fullName>
        <ecNumber evidence="7">5.2.1.8</ecNumber>
    </recommendedName>
</protein>